<evidence type="ECO:0000313" key="3">
    <source>
        <dbReference type="Proteomes" id="UP000053593"/>
    </source>
</evidence>
<dbReference type="HOGENOM" id="CLU_2223560_0_0_1"/>
<gene>
    <name evidence="2" type="ORF">GYMLUDRAFT_252839</name>
</gene>
<feature type="signal peptide" evidence="1">
    <location>
        <begin position="1"/>
        <end position="19"/>
    </location>
</feature>
<dbReference type="AlphaFoldDB" id="A0A0D0BYT0"/>
<dbReference type="EMBL" id="KN834894">
    <property type="protein sequence ID" value="KIK50582.1"/>
    <property type="molecule type" value="Genomic_DNA"/>
</dbReference>
<keyword evidence="1" id="KW-0732">Signal</keyword>
<evidence type="ECO:0000256" key="1">
    <source>
        <dbReference type="SAM" id="SignalP"/>
    </source>
</evidence>
<keyword evidence="3" id="KW-1185">Reference proteome</keyword>
<proteinExistence type="predicted"/>
<organism evidence="2 3">
    <name type="scientific">Collybiopsis luxurians FD-317 M1</name>
    <dbReference type="NCBI Taxonomy" id="944289"/>
    <lineage>
        <taxon>Eukaryota</taxon>
        <taxon>Fungi</taxon>
        <taxon>Dikarya</taxon>
        <taxon>Basidiomycota</taxon>
        <taxon>Agaricomycotina</taxon>
        <taxon>Agaricomycetes</taxon>
        <taxon>Agaricomycetidae</taxon>
        <taxon>Agaricales</taxon>
        <taxon>Marasmiineae</taxon>
        <taxon>Omphalotaceae</taxon>
        <taxon>Collybiopsis</taxon>
        <taxon>Collybiopsis luxurians</taxon>
    </lineage>
</organism>
<name>A0A0D0BYT0_9AGAR</name>
<evidence type="ECO:0000313" key="2">
    <source>
        <dbReference type="EMBL" id="KIK50582.1"/>
    </source>
</evidence>
<accession>A0A0D0BYT0</accession>
<reference evidence="2 3" key="1">
    <citation type="submission" date="2014-04" db="EMBL/GenBank/DDBJ databases">
        <title>Evolutionary Origins and Diversification of the Mycorrhizal Mutualists.</title>
        <authorList>
            <consortium name="DOE Joint Genome Institute"/>
            <consortium name="Mycorrhizal Genomics Consortium"/>
            <person name="Kohler A."/>
            <person name="Kuo A."/>
            <person name="Nagy L.G."/>
            <person name="Floudas D."/>
            <person name="Copeland A."/>
            <person name="Barry K.W."/>
            <person name="Cichocki N."/>
            <person name="Veneault-Fourrey C."/>
            <person name="LaButti K."/>
            <person name="Lindquist E.A."/>
            <person name="Lipzen A."/>
            <person name="Lundell T."/>
            <person name="Morin E."/>
            <person name="Murat C."/>
            <person name="Riley R."/>
            <person name="Ohm R."/>
            <person name="Sun H."/>
            <person name="Tunlid A."/>
            <person name="Henrissat B."/>
            <person name="Grigoriev I.V."/>
            <person name="Hibbett D.S."/>
            <person name="Martin F."/>
        </authorList>
    </citation>
    <scope>NUCLEOTIDE SEQUENCE [LARGE SCALE GENOMIC DNA]</scope>
    <source>
        <strain evidence="2 3">FD-317 M1</strain>
    </source>
</reference>
<protein>
    <submittedName>
        <fullName evidence="2">Uncharacterized protein</fullName>
    </submittedName>
</protein>
<feature type="chain" id="PRO_5002207578" evidence="1">
    <location>
        <begin position="20"/>
        <end position="106"/>
    </location>
</feature>
<dbReference type="Proteomes" id="UP000053593">
    <property type="component" value="Unassembled WGS sequence"/>
</dbReference>
<sequence>MPNLKQLFVSSAILLQILADYIEELPYMAAVDRSSTVHPIAKPYLVTRASTTRWNQQHIAAISCLKRSHRSVGLNEPVARSLIYQTNVRSHYVEGLKRSNRRVGLD</sequence>